<dbReference type="Proteomes" id="UP000499080">
    <property type="component" value="Unassembled WGS sequence"/>
</dbReference>
<accession>A0A4Y2R9W0</accession>
<sequence length="255" mass="29753">MQFGKCTITNTRGQELEDLANDKGFLFLNYGTHTYRTLSYNTIDALDLTLISPDIFPYISWRVLDHIGSDQSPILSEIDFKIRTLRSSNLSWNFDKANWNTFKYILTERLSHNPLTDDLEGKCKKRVKKFANCPHNSEAVQKLLADRDQLLRNYAQRTDDKTRIKIIKINADIRRSYIDITRIRWEQLCSKLDYKTSNSRLWKLAKSLDRMQPQEENLNSITKSNASPTIDGQEAAEELGKFYSKESRPDFQQRG</sequence>
<dbReference type="SUPFAM" id="SSF56219">
    <property type="entry name" value="DNase I-like"/>
    <property type="match status" value="1"/>
</dbReference>
<dbReference type="AlphaFoldDB" id="A0A4Y2R9W0"/>
<name>A0A4Y2R9W0_ARAVE</name>
<reference evidence="1 2" key="1">
    <citation type="journal article" date="2019" name="Sci. Rep.">
        <title>Orb-weaving spider Araneus ventricosus genome elucidates the spidroin gene catalogue.</title>
        <authorList>
            <person name="Kono N."/>
            <person name="Nakamura H."/>
            <person name="Ohtoshi R."/>
            <person name="Moran D.A.P."/>
            <person name="Shinohara A."/>
            <person name="Yoshida Y."/>
            <person name="Fujiwara M."/>
            <person name="Mori M."/>
            <person name="Tomita M."/>
            <person name="Arakawa K."/>
        </authorList>
    </citation>
    <scope>NUCLEOTIDE SEQUENCE [LARGE SCALE GENOMIC DNA]</scope>
</reference>
<organism evidence="1 2">
    <name type="scientific">Araneus ventricosus</name>
    <name type="common">Orbweaver spider</name>
    <name type="synonym">Epeira ventricosa</name>
    <dbReference type="NCBI Taxonomy" id="182803"/>
    <lineage>
        <taxon>Eukaryota</taxon>
        <taxon>Metazoa</taxon>
        <taxon>Ecdysozoa</taxon>
        <taxon>Arthropoda</taxon>
        <taxon>Chelicerata</taxon>
        <taxon>Arachnida</taxon>
        <taxon>Araneae</taxon>
        <taxon>Araneomorphae</taxon>
        <taxon>Entelegynae</taxon>
        <taxon>Araneoidea</taxon>
        <taxon>Araneidae</taxon>
        <taxon>Araneus</taxon>
    </lineage>
</organism>
<keyword evidence="2" id="KW-1185">Reference proteome</keyword>
<dbReference type="EMBL" id="BGPR01016319">
    <property type="protein sequence ID" value="GBN72564.1"/>
    <property type="molecule type" value="Genomic_DNA"/>
</dbReference>
<proteinExistence type="predicted"/>
<comment type="caution">
    <text evidence="1">The sequence shown here is derived from an EMBL/GenBank/DDBJ whole genome shotgun (WGS) entry which is preliminary data.</text>
</comment>
<evidence type="ECO:0000313" key="1">
    <source>
        <dbReference type="EMBL" id="GBN72564.1"/>
    </source>
</evidence>
<dbReference type="Gene3D" id="3.60.10.10">
    <property type="entry name" value="Endonuclease/exonuclease/phosphatase"/>
    <property type="match status" value="1"/>
</dbReference>
<dbReference type="InterPro" id="IPR036691">
    <property type="entry name" value="Endo/exonu/phosph_ase_sf"/>
</dbReference>
<dbReference type="OrthoDB" id="6436593at2759"/>
<protein>
    <submittedName>
        <fullName evidence="1">Uncharacterized protein</fullName>
    </submittedName>
</protein>
<evidence type="ECO:0000313" key="2">
    <source>
        <dbReference type="Proteomes" id="UP000499080"/>
    </source>
</evidence>
<gene>
    <name evidence="1" type="ORF">AVEN_275008_1</name>
</gene>